<evidence type="ECO:0000256" key="4">
    <source>
        <dbReference type="ARBA" id="ARBA00022840"/>
    </source>
</evidence>
<keyword evidence="6" id="KW-1185">Reference proteome</keyword>
<dbReference type="PANTHER" id="PTHR43272">
    <property type="entry name" value="LONG-CHAIN-FATTY-ACID--COA LIGASE"/>
    <property type="match status" value="1"/>
</dbReference>
<dbReference type="EMBL" id="CP092872">
    <property type="protein sequence ID" value="UYV73105.1"/>
    <property type="molecule type" value="Genomic_DNA"/>
</dbReference>
<dbReference type="PANTHER" id="PTHR43272:SF83">
    <property type="entry name" value="ACYL-COA SYNTHETASE LONG-CHAIN, ISOFORM J"/>
    <property type="match status" value="1"/>
</dbReference>
<keyword evidence="2" id="KW-0436">Ligase</keyword>
<comment type="similarity">
    <text evidence="1">Belongs to the ATP-dependent AMP-binding enzyme family.</text>
</comment>
<accession>A0ABY6KW58</accession>
<evidence type="ECO:0000256" key="3">
    <source>
        <dbReference type="ARBA" id="ARBA00022741"/>
    </source>
</evidence>
<gene>
    <name evidence="5" type="ORF">LAZ67_10001838</name>
</gene>
<protein>
    <submittedName>
        <fullName evidence="5">ACSL4</fullName>
    </submittedName>
</protein>
<keyword evidence="4" id="KW-0067">ATP-binding</keyword>
<sequence length="218" mass="23648">MPSSTEGGPNDLSILPPPFSSSLCRPVHCFRSSVPPSYLSSSTTWCEFGRNVPFVPRPQEGPGEAPVRGVHLAGQGGGRAEDLAAGGNICALGDSYMTYLVAIILPNRDQLLKLARELDRPEGMTFAELCHDHLVCSEVAAMLRAHGIKSGLEVETVWTGGLLKNEIPGKITLCPDEWLPDSGLVTPGMKVRRKPIENYYRAAIDEMYGRDRINTKGS</sequence>
<evidence type="ECO:0000256" key="2">
    <source>
        <dbReference type="ARBA" id="ARBA00022598"/>
    </source>
</evidence>
<organism evidence="5 6">
    <name type="scientific">Cordylochernes scorpioides</name>
    <dbReference type="NCBI Taxonomy" id="51811"/>
    <lineage>
        <taxon>Eukaryota</taxon>
        <taxon>Metazoa</taxon>
        <taxon>Ecdysozoa</taxon>
        <taxon>Arthropoda</taxon>
        <taxon>Chelicerata</taxon>
        <taxon>Arachnida</taxon>
        <taxon>Pseudoscorpiones</taxon>
        <taxon>Cheliferoidea</taxon>
        <taxon>Chernetidae</taxon>
        <taxon>Cordylochernes</taxon>
    </lineage>
</organism>
<keyword evidence="3" id="KW-0547">Nucleotide-binding</keyword>
<proteinExistence type="inferred from homology"/>
<evidence type="ECO:0000313" key="5">
    <source>
        <dbReference type="EMBL" id="UYV73105.1"/>
    </source>
</evidence>
<evidence type="ECO:0000256" key="1">
    <source>
        <dbReference type="ARBA" id="ARBA00006432"/>
    </source>
</evidence>
<name>A0ABY6KW58_9ARAC</name>
<reference evidence="5 6" key="1">
    <citation type="submission" date="2022-01" db="EMBL/GenBank/DDBJ databases">
        <title>A chromosomal length assembly of Cordylochernes scorpioides.</title>
        <authorList>
            <person name="Zeh D."/>
            <person name="Zeh J."/>
        </authorList>
    </citation>
    <scope>NUCLEOTIDE SEQUENCE [LARGE SCALE GENOMIC DNA]</scope>
    <source>
        <strain evidence="5">IN4F17</strain>
        <tissue evidence="5">Whole Body</tissue>
    </source>
</reference>
<dbReference type="Proteomes" id="UP001235939">
    <property type="component" value="Chromosome 10"/>
</dbReference>
<evidence type="ECO:0000313" key="6">
    <source>
        <dbReference type="Proteomes" id="UP001235939"/>
    </source>
</evidence>